<keyword evidence="3 6" id="KW-0479">Metal-binding</keyword>
<dbReference type="EMBL" id="PUHR01000124">
    <property type="protein sequence ID" value="KAG0664116.1"/>
    <property type="molecule type" value="Genomic_DNA"/>
</dbReference>
<dbReference type="AlphaFoldDB" id="A0A9P6W492"/>
<dbReference type="SUPFAM" id="SSF55920">
    <property type="entry name" value="Creatinase/aminopeptidase"/>
    <property type="match status" value="1"/>
</dbReference>
<dbReference type="InterPro" id="IPR052433">
    <property type="entry name" value="X-Pro_dipept-like"/>
</dbReference>
<evidence type="ECO:0000256" key="6">
    <source>
        <dbReference type="RuleBase" id="RU000590"/>
    </source>
</evidence>
<keyword evidence="8" id="KW-0645">Protease</keyword>
<dbReference type="SMART" id="SM01011">
    <property type="entry name" value="AMP_N"/>
    <property type="match status" value="1"/>
</dbReference>
<dbReference type="PROSITE" id="PS00491">
    <property type="entry name" value="PROLINE_PEPTIDASE"/>
    <property type="match status" value="1"/>
</dbReference>
<dbReference type="GO" id="GO:0030145">
    <property type="term" value="F:manganese ion binding"/>
    <property type="evidence" value="ECO:0007669"/>
    <property type="project" value="InterPro"/>
</dbReference>
<evidence type="ECO:0000256" key="4">
    <source>
        <dbReference type="ARBA" id="ARBA00022801"/>
    </source>
</evidence>
<keyword evidence="8" id="KW-0031">Aminopeptidase</keyword>
<comment type="cofactor">
    <cofactor evidence="1">
        <name>Mn(2+)</name>
        <dbReference type="ChEBI" id="CHEBI:29035"/>
    </cofactor>
</comment>
<feature type="non-terminal residue" evidence="8">
    <location>
        <position position="517"/>
    </location>
</feature>
<dbReference type="InterPro" id="IPR036005">
    <property type="entry name" value="Creatinase/aminopeptidase-like"/>
</dbReference>
<name>A0A9P6W492_MAUEX</name>
<dbReference type="SUPFAM" id="SSF53092">
    <property type="entry name" value="Creatinase/prolidase N-terminal domain"/>
    <property type="match status" value="1"/>
</dbReference>
<accession>A0A9P6W492</accession>
<keyword evidence="4" id="KW-0378">Hydrolase</keyword>
<dbReference type="InterPro" id="IPR029149">
    <property type="entry name" value="Creatin/AminoP/Spt16_N"/>
</dbReference>
<dbReference type="InterPro" id="IPR007865">
    <property type="entry name" value="Aminopep_P_N"/>
</dbReference>
<evidence type="ECO:0000256" key="5">
    <source>
        <dbReference type="ARBA" id="ARBA00023211"/>
    </source>
</evidence>
<dbReference type="GO" id="GO:0006508">
    <property type="term" value="P:proteolysis"/>
    <property type="evidence" value="ECO:0007669"/>
    <property type="project" value="TreeGrafter"/>
</dbReference>
<dbReference type="Gene3D" id="3.40.350.10">
    <property type="entry name" value="Creatinase/prolidase N-terminal domain"/>
    <property type="match status" value="1"/>
</dbReference>
<dbReference type="CDD" id="cd01087">
    <property type="entry name" value="Prolidase"/>
    <property type="match status" value="1"/>
</dbReference>
<evidence type="ECO:0000256" key="1">
    <source>
        <dbReference type="ARBA" id="ARBA00001936"/>
    </source>
</evidence>
<evidence type="ECO:0000259" key="7">
    <source>
        <dbReference type="SMART" id="SM01011"/>
    </source>
</evidence>
<dbReference type="PANTHER" id="PTHR43226:SF4">
    <property type="entry name" value="XAA-PRO AMINOPEPTIDASE 3"/>
    <property type="match status" value="1"/>
</dbReference>
<organism evidence="8 9">
    <name type="scientific">Maudiozyma exigua</name>
    <name type="common">Yeast</name>
    <name type="synonym">Kazachstania exigua</name>
    <dbReference type="NCBI Taxonomy" id="34358"/>
    <lineage>
        <taxon>Eukaryota</taxon>
        <taxon>Fungi</taxon>
        <taxon>Dikarya</taxon>
        <taxon>Ascomycota</taxon>
        <taxon>Saccharomycotina</taxon>
        <taxon>Saccharomycetes</taxon>
        <taxon>Saccharomycetales</taxon>
        <taxon>Saccharomycetaceae</taxon>
        <taxon>Maudiozyma</taxon>
    </lineage>
</organism>
<gene>
    <name evidence="8" type="primary">ICP55</name>
    <name evidence="8" type="ORF">C6P45_000696</name>
</gene>
<dbReference type="OrthoDB" id="4215474at2759"/>
<keyword evidence="9" id="KW-1185">Reference proteome</keyword>
<dbReference type="InterPro" id="IPR000994">
    <property type="entry name" value="Pept_M24"/>
</dbReference>
<dbReference type="FunFam" id="3.90.230.10:FF:000026">
    <property type="entry name" value="Intermediate cleaving peptidase 55"/>
    <property type="match status" value="1"/>
</dbReference>
<dbReference type="GO" id="GO:0070006">
    <property type="term" value="F:metalloaminopeptidase activity"/>
    <property type="evidence" value="ECO:0007669"/>
    <property type="project" value="InterPro"/>
</dbReference>
<keyword evidence="5" id="KW-0464">Manganese</keyword>
<dbReference type="Proteomes" id="UP000750334">
    <property type="component" value="Unassembled WGS sequence"/>
</dbReference>
<evidence type="ECO:0000256" key="2">
    <source>
        <dbReference type="ARBA" id="ARBA00008766"/>
    </source>
</evidence>
<sequence length="517" mass="59110">MSITLQNNDKSSNKRIMFMVMLCGNSFKKIHPNPGLRYYSKATNEKFYGRQRLPIYTGQAIHETRPYLLNPGELTPGITAVEYYQRRLKMSSKLQSDSCLIIAGKDIQFASGAVFYPFQQDNDLFYLTGWNEPNSVMVIQKHSENDDDITFTMFVQEKNAFAEQWEGYRTGIEGVQEIFNADQAFGINQLRNKLPDMLKQSEVIFFNDNLKDPLNKNRTDIIRLINEGGLLRTKNYKRIVADIRKVKSDAELKIMRRAGQISGKSYNQAFAKRFRNERTLASYLDHKFISGGCDKSAYIPVVATGSNALCIHYTRNNDVMFDDEMVLVDASGSLGGYCSDISRTWPVSGKFTTAQRDLYQSVLNVQKQCIELCKETNHLSLEDIHQESLKYMKQELKNLGIGNVKNWDVERLYPHYIGHNLGLDVHDVPEASRYEKLQDGQAITIEPGLYIPDSEEFPKYFRNVGIRIEDDIAIGKDTYANLTVEALKEISDLERVMNDGKVLDKFEEDVICPLSDG</sequence>
<evidence type="ECO:0000256" key="3">
    <source>
        <dbReference type="ARBA" id="ARBA00022723"/>
    </source>
</evidence>
<dbReference type="Pfam" id="PF05195">
    <property type="entry name" value="AMP_N"/>
    <property type="match status" value="1"/>
</dbReference>
<comment type="caution">
    <text evidence="8">The sequence shown here is derived from an EMBL/GenBank/DDBJ whole genome shotgun (WGS) entry which is preliminary data.</text>
</comment>
<feature type="domain" description="Aminopeptidase P N-terminal" evidence="7">
    <location>
        <begin position="78"/>
        <end position="215"/>
    </location>
</feature>
<proteinExistence type="inferred from homology"/>
<dbReference type="Gene3D" id="3.90.230.10">
    <property type="entry name" value="Creatinase/methionine aminopeptidase superfamily"/>
    <property type="match status" value="1"/>
</dbReference>
<protein>
    <submittedName>
        <fullName evidence="8">Aminopeptidase</fullName>
    </submittedName>
</protein>
<evidence type="ECO:0000313" key="8">
    <source>
        <dbReference type="EMBL" id="KAG0664116.1"/>
    </source>
</evidence>
<dbReference type="Pfam" id="PF00557">
    <property type="entry name" value="Peptidase_M24"/>
    <property type="match status" value="1"/>
</dbReference>
<dbReference type="GO" id="GO:0005739">
    <property type="term" value="C:mitochondrion"/>
    <property type="evidence" value="ECO:0007669"/>
    <property type="project" value="TreeGrafter"/>
</dbReference>
<dbReference type="PANTHER" id="PTHR43226">
    <property type="entry name" value="XAA-PRO AMINOPEPTIDASE 3"/>
    <property type="match status" value="1"/>
</dbReference>
<comment type="similarity">
    <text evidence="2 6">Belongs to the peptidase M24B family.</text>
</comment>
<reference evidence="8 9" key="1">
    <citation type="submission" date="2020-11" db="EMBL/GenBank/DDBJ databases">
        <title>Kefir isolates.</title>
        <authorList>
            <person name="Marcisauskas S."/>
            <person name="Kim Y."/>
            <person name="Blasche S."/>
        </authorList>
    </citation>
    <scope>NUCLEOTIDE SEQUENCE [LARGE SCALE GENOMIC DNA]</scope>
    <source>
        <strain evidence="8 9">OG2</strain>
    </source>
</reference>
<dbReference type="InterPro" id="IPR001131">
    <property type="entry name" value="Peptidase_M24B_aminopep-P_CS"/>
</dbReference>
<evidence type="ECO:0000313" key="9">
    <source>
        <dbReference type="Proteomes" id="UP000750334"/>
    </source>
</evidence>